<evidence type="ECO:0000313" key="2">
    <source>
        <dbReference type="Proteomes" id="UP001056120"/>
    </source>
</evidence>
<proteinExistence type="predicted"/>
<protein>
    <submittedName>
        <fullName evidence="1">Uncharacterized protein</fullName>
    </submittedName>
</protein>
<organism evidence="1 2">
    <name type="scientific">Smallanthus sonchifolius</name>
    <dbReference type="NCBI Taxonomy" id="185202"/>
    <lineage>
        <taxon>Eukaryota</taxon>
        <taxon>Viridiplantae</taxon>
        <taxon>Streptophyta</taxon>
        <taxon>Embryophyta</taxon>
        <taxon>Tracheophyta</taxon>
        <taxon>Spermatophyta</taxon>
        <taxon>Magnoliopsida</taxon>
        <taxon>eudicotyledons</taxon>
        <taxon>Gunneridae</taxon>
        <taxon>Pentapetalae</taxon>
        <taxon>asterids</taxon>
        <taxon>campanulids</taxon>
        <taxon>Asterales</taxon>
        <taxon>Asteraceae</taxon>
        <taxon>Asteroideae</taxon>
        <taxon>Heliantheae alliance</taxon>
        <taxon>Millerieae</taxon>
        <taxon>Smallanthus</taxon>
    </lineage>
</organism>
<comment type="caution">
    <text evidence="1">The sequence shown here is derived from an EMBL/GenBank/DDBJ whole genome shotgun (WGS) entry which is preliminary data.</text>
</comment>
<keyword evidence="2" id="KW-1185">Reference proteome</keyword>
<accession>A0ACB9GLH4</accession>
<name>A0ACB9GLH4_9ASTR</name>
<sequence length="137" mass="15846">MSFYDANLQETNKSFSPRNLDPIQLDDSFYGLEFANCNTAGESGFDSCSNLNVNDNNALDFRFGAQSVWTLIWEGSRILDHVIYINFAPECRSHGLVYCDMNPENFLFKSCKDDSLLKGYRFWSIKLSQFRFFTILD</sequence>
<dbReference type="Proteomes" id="UP001056120">
    <property type="component" value="Linkage Group LG14"/>
</dbReference>
<reference evidence="2" key="1">
    <citation type="journal article" date="2022" name="Mol. Ecol. Resour.">
        <title>The genomes of chicory, endive, great burdock and yacon provide insights into Asteraceae palaeo-polyploidization history and plant inulin production.</title>
        <authorList>
            <person name="Fan W."/>
            <person name="Wang S."/>
            <person name="Wang H."/>
            <person name="Wang A."/>
            <person name="Jiang F."/>
            <person name="Liu H."/>
            <person name="Zhao H."/>
            <person name="Xu D."/>
            <person name="Zhang Y."/>
        </authorList>
    </citation>
    <scope>NUCLEOTIDE SEQUENCE [LARGE SCALE GENOMIC DNA]</scope>
    <source>
        <strain evidence="2">cv. Yunnan</strain>
    </source>
</reference>
<gene>
    <name evidence="1" type="ORF">L1987_43578</name>
</gene>
<dbReference type="EMBL" id="CM042031">
    <property type="protein sequence ID" value="KAI3784479.1"/>
    <property type="molecule type" value="Genomic_DNA"/>
</dbReference>
<reference evidence="1 2" key="2">
    <citation type="journal article" date="2022" name="Mol. Ecol. Resour.">
        <title>The genomes of chicory, endive, great burdock and yacon provide insights into Asteraceae paleo-polyploidization history and plant inulin production.</title>
        <authorList>
            <person name="Fan W."/>
            <person name="Wang S."/>
            <person name="Wang H."/>
            <person name="Wang A."/>
            <person name="Jiang F."/>
            <person name="Liu H."/>
            <person name="Zhao H."/>
            <person name="Xu D."/>
            <person name="Zhang Y."/>
        </authorList>
    </citation>
    <scope>NUCLEOTIDE SEQUENCE [LARGE SCALE GENOMIC DNA]</scope>
    <source>
        <strain evidence="2">cv. Yunnan</strain>
        <tissue evidence="1">Leaves</tissue>
    </source>
</reference>
<evidence type="ECO:0000313" key="1">
    <source>
        <dbReference type="EMBL" id="KAI3784479.1"/>
    </source>
</evidence>